<dbReference type="GO" id="GO:0019310">
    <property type="term" value="P:inositol catabolic process"/>
    <property type="evidence" value="ECO:0007669"/>
    <property type="project" value="InterPro"/>
</dbReference>
<accession>A0A7X5HW96</accession>
<proteinExistence type="predicted"/>
<dbReference type="SUPFAM" id="SSF51182">
    <property type="entry name" value="RmlC-like cupins"/>
    <property type="match status" value="1"/>
</dbReference>
<dbReference type="PIRSF" id="PIRSF036628">
    <property type="entry name" value="IolB"/>
    <property type="match status" value="1"/>
</dbReference>
<name>A0A7X5HW96_9FIRM</name>
<dbReference type="InterPro" id="IPR024203">
    <property type="entry name" value="Deoxy-glucuronate_isom_IolB"/>
</dbReference>
<dbReference type="InterPro" id="IPR021120">
    <property type="entry name" value="KduI/IolB_isomerase"/>
</dbReference>
<dbReference type="Pfam" id="PF04962">
    <property type="entry name" value="KduI"/>
    <property type="match status" value="1"/>
</dbReference>
<dbReference type="Proteomes" id="UP000461585">
    <property type="component" value="Unassembled WGS sequence"/>
</dbReference>
<dbReference type="PANTHER" id="PTHR39193">
    <property type="entry name" value="5-DEOXY-GLUCURONATE ISOMERASE"/>
    <property type="match status" value="1"/>
</dbReference>
<dbReference type="InterPro" id="IPR014710">
    <property type="entry name" value="RmlC-like_jellyroll"/>
</dbReference>
<dbReference type="GO" id="GO:0008880">
    <property type="term" value="F:glucuronate isomerase activity"/>
    <property type="evidence" value="ECO:0007669"/>
    <property type="project" value="InterPro"/>
</dbReference>
<dbReference type="AlphaFoldDB" id="A0A7X5HW96"/>
<comment type="caution">
    <text evidence="2">The sequence shown here is derived from an EMBL/GenBank/DDBJ whole genome shotgun (WGS) entry which is preliminary data.</text>
</comment>
<gene>
    <name evidence="2" type="ORF">GXN74_08535</name>
</gene>
<evidence type="ECO:0000256" key="1">
    <source>
        <dbReference type="ARBA" id="ARBA00023235"/>
    </source>
</evidence>
<keyword evidence="3" id="KW-1185">Reference proteome</keyword>
<organism evidence="2 3">
    <name type="scientific">Anaerotalea alkaliphila</name>
    <dbReference type="NCBI Taxonomy" id="2662126"/>
    <lineage>
        <taxon>Bacteria</taxon>
        <taxon>Bacillati</taxon>
        <taxon>Bacillota</taxon>
        <taxon>Clostridia</taxon>
        <taxon>Eubacteriales</taxon>
        <taxon>Anaerotalea</taxon>
    </lineage>
</organism>
<evidence type="ECO:0000313" key="2">
    <source>
        <dbReference type="EMBL" id="NDL67783.1"/>
    </source>
</evidence>
<reference evidence="2 3" key="1">
    <citation type="submission" date="2020-01" db="EMBL/GenBank/DDBJ databases">
        <title>Anaeroalcalibacter tamaniensis gen. nov., sp. nov., moderately halophilic strictly anaerobic fermenter bacterium from mud volcano of Taman peninsula.</title>
        <authorList>
            <person name="Frolova A."/>
            <person name="Merkel A.Y."/>
            <person name="Slobodkin A.I."/>
        </authorList>
    </citation>
    <scope>NUCLEOTIDE SEQUENCE [LARGE SCALE GENOMIC DNA]</scope>
    <source>
        <strain evidence="2 3">F-3ap</strain>
    </source>
</reference>
<dbReference type="InterPro" id="IPR011051">
    <property type="entry name" value="RmlC_Cupin_sf"/>
</dbReference>
<dbReference type="Gene3D" id="2.60.120.10">
    <property type="entry name" value="Jelly Rolls"/>
    <property type="match status" value="2"/>
</dbReference>
<protein>
    <submittedName>
        <fullName evidence="2">5-deoxy-glucuronate isomerase</fullName>
    </submittedName>
</protein>
<evidence type="ECO:0000313" key="3">
    <source>
        <dbReference type="Proteomes" id="UP000461585"/>
    </source>
</evidence>
<dbReference type="PANTHER" id="PTHR39193:SF1">
    <property type="entry name" value="5-DEOXY-GLUCURONATE ISOMERASE"/>
    <property type="match status" value="1"/>
</dbReference>
<dbReference type="EMBL" id="JAAEEH010000020">
    <property type="protein sequence ID" value="NDL67783.1"/>
    <property type="molecule type" value="Genomic_DNA"/>
</dbReference>
<keyword evidence="1 2" id="KW-0413">Isomerase</keyword>
<sequence length="264" mass="30038">MIVHQKGEFAEGYNAITAYEGPHADMQMDFGIIRLSAGTAYSNKEEKERAFLLIEGSVKLSWDGKEETVTRNSCFDENPICLHVPKGMEVRFTGMADNTEICCEAVHNDNVFEAKLYTQDMCVSDIFGKDELGNTSIRTVRTVIDDSIAPYSNLVIGEVINHPGKWSSYPPHHHVQPEVYHYRFLPETGFGVSIIGDQAEVIQHKSTSCVPGNLVHPQCSAPGYAMYYIWLIPHTKEKRWLKDRTFDEKHTWMLQPDAKIWEPK</sequence>
<dbReference type="RefSeq" id="WP_162370509.1">
    <property type="nucleotide sequence ID" value="NZ_JAAEEH010000020.1"/>
</dbReference>